<evidence type="ECO:0000313" key="3">
    <source>
        <dbReference type="Proteomes" id="UP000230423"/>
    </source>
</evidence>
<sequence length="78" mass="8891">MKAAFSVPSQECEQAPSLIKLIATNLIASGMIEDATPSEHNKFVDREKNKENGRRQGKREIKQNAKPTIWHFDNVKIR</sequence>
<dbReference type="Proteomes" id="UP000230423">
    <property type="component" value="Unassembled WGS sequence"/>
</dbReference>
<evidence type="ECO:0000313" key="2">
    <source>
        <dbReference type="EMBL" id="PIO61680.1"/>
    </source>
</evidence>
<dbReference type="AlphaFoldDB" id="A0A2G9TWP9"/>
<accession>A0A2G9TWP9</accession>
<dbReference type="EMBL" id="KZ353192">
    <property type="protein sequence ID" value="PIO61680.1"/>
    <property type="molecule type" value="Genomic_DNA"/>
</dbReference>
<name>A0A2G9TWP9_TELCI</name>
<proteinExistence type="predicted"/>
<keyword evidence="3" id="KW-1185">Reference proteome</keyword>
<gene>
    <name evidence="2" type="ORF">TELCIR_16789</name>
</gene>
<evidence type="ECO:0000256" key="1">
    <source>
        <dbReference type="SAM" id="MobiDB-lite"/>
    </source>
</evidence>
<feature type="compositionally biased region" description="Basic and acidic residues" evidence="1">
    <location>
        <begin position="37"/>
        <end position="63"/>
    </location>
</feature>
<dbReference type="OrthoDB" id="1291858at2759"/>
<protein>
    <submittedName>
        <fullName evidence="2">Uncharacterized protein</fullName>
    </submittedName>
</protein>
<organism evidence="2 3">
    <name type="scientific">Teladorsagia circumcincta</name>
    <name type="common">Brown stomach worm</name>
    <name type="synonym">Ostertagia circumcincta</name>
    <dbReference type="NCBI Taxonomy" id="45464"/>
    <lineage>
        <taxon>Eukaryota</taxon>
        <taxon>Metazoa</taxon>
        <taxon>Ecdysozoa</taxon>
        <taxon>Nematoda</taxon>
        <taxon>Chromadorea</taxon>
        <taxon>Rhabditida</taxon>
        <taxon>Rhabditina</taxon>
        <taxon>Rhabditomorpha</taxon>
        <taxon>Strongyloidea</taxon>
        <taxon>Trichostrongylidae</taxon>
        <taxon>Teladorsagia</taxon>
    </lineage>
</organism>
<feature type="region of interest" description="Disordered" evidence="1">
    <location>
        <begin position="37"/>
        <end position="67"/>
    </location>
</feature>
<reference evidence="2 3" key="1">
    <citation type="submission" date="2015-09" db="EMBL/GenBank/DDBJ databases">
        <title>Draft genome of the parasitic nematode Teladorsagia circumcincta isolate WARC Sus (inbred).</title>
        <authorList>
            <person name="Mitreva M."/>
        </authorList>
    </citation>
    <scope>NUCLEOTIDE SEQUENCE [LARGE SCALE GENOMIC DNA]</scope>
    <source>
        <strain evidence="2 3">S</strain>
    </source>
</reference>